<evidence type="ECO:0000313" key="1">
    <source>
        <dbReference type="EMBL" id="TDQ18447.1"/>
    </source>
</evidence>
<dbReference type="InterPro" id="IPR000801">
    <property type="entry name" value="Esterase-like"/>
</dbReference>
<reference evidence="1 2" key="1">
    <citation type="submission" date="2019-03" db="EMBL/GenBank/DDBJ databases">
        <title>Genomic Encyclopedia of Type Strains, Phase III (KMG-III): the genomes of soil and plant-associated and newly described type strains.</title>
        <authorList>
            <person name="Whitman W."/>
        </authorList>
    </citation>
    <scope>NUCLEOTIDE SEQUENCE [LARGE SCALE GENOMIC DNA]</scope>
    <source>
        <strain evidence="1 2">CECT 8446</strain>
    </source>
</reference>
<dbReference type="Proteomes" id="UP000294535">
    <property type="component" value="Unassembled WGS sequence"/>
</dbReference>
<dbReference type="RefSeq" id="WP_317129581.1">
    <property type="nucleotide sequence ID" value="NZ_SNYF01000005.1"/>
</dbReference>
<dbReference type="Gene3D" id="3.40.50.1820">
    <property type="entry name" value="alpha/beta hydrolase"/>
    <property type="match status" value="1"/>
</dbReference>
<sequence length="307" mass="34699">MSANILSKKLIENYLSMRRSRIVKTIILLLFLSIPLLSIGQAKVDSIEVYSPTMKKNLRAAVTLPSSYSNSDKKFAVIYLLHGGSGSFSDWHQKVTQKGLVNQLAEQYDLIIVTPSVGPASYYYDSPKMDSVKYETYFINELIPHIDRNYRTLAQKESRAITGLSMGGHGSLMLSAKHPELFSAAGSMSGVMNIDTRMWEVPEDFRKLRADGQKEMLGENLNYDGPAFNPFTVVGLVNQMKANGLALIIDCGVDDFLIDTNRQMHQLLLENGTPHEYTERPGAHTWQYWTDALPVHFHFLNKYLKRN</sequence>
<dbReference type="AlphaFoldDB" id="A0A4V3D2C8"/>
<name>A0A4V3D2C8_9BACT</name>
<evidence type="ECO:0000313" key="2">
    <source>
        <dbReference type="Proteomes" id="UP000294535"/>
    </source>
</evidence>
<dbReference type="Pfam" id="PF00756">
    <property type="entry name" value="Esterase"/>
    <property type="match status" value="1"/>
</dbReference>
<dbReference type="GO" id="GO:0016787">
    <property type="term" value="F:hydrolase activity"/>
    <property type="evidence" value="ECO:0007669"/>
    <property type="project" value="UniProtKB-KW"/>
</dbReference>
<dbReference type="EMBL" id="SNYF01000005">
    <property type="protein sequence ID" value="TDQ18447.1"/>
    <property type="molecule type" value="Genomic_DNA"/>
</dbReference>
<dbReference type="GO" id="GO:0016747">
    <property type="term" value="F:acyltransferase activity, transferring groups other than amino-acyl groups"/>
    <property type="evidence" value="ECO:0007669"/>
    <property type="project" value="TreeGrafter"/>
</dbReference>
<organism evidence="1 2">
    <name type="scientific">Algoriphagus boseongensis</name>
    <dbReference type="NCBI Taxonomy" id="1442587"/>
    <lineage>
        <taxon>Bacteria</taxon>
        <taxon>Pseudomonadati</taxon>
        <taxon>Bacteroidota</taxon>
        <taxon>Cytophagia</taxon>
        <taxon>Cytophagales</taxon>
        <taxon>Cyclobacteriaceae</taxon>
        <taxon>Algoriphagus</taxon>
    </lineage>
</organism>
<dbReference type="SUPFAM" id="SSF53474">
    <property type="entry name" value="alpha/beta-Hydrolases"/>
    <property type="match status" value="1"/>
</dbReference>
<comment type="caution">
    <text evidence="1">The sequence shown here is derived from an EMBL/GenBank/DDBJ whole genome shotgun (WGS) entry which is preliminary data.</text>
</comment>
<gene>
    <name evidence="1" type="ORF">DFQ04_0246</name>
</gene>
<keyword evidence="1" id="KW-0378">Hydrolase</keyword>
<keyword evidence="2" id="KW-1185">Reference proteome</keyword>
<accession>A0A4V3D2C8</accession>
<dbReference type="InterPro" id="IPR050583">
    <property type="entry name" value="Mycobacterial_A85_antigen"/>
</dbReference>
<dbReference type="PANTHER" id="PTHR48098:SF1">
    <property type="entry name" value="DIACYLGLYCEROL ACYLTRANSFERASE_MYCOLYLTRANSFERASE AG85A"/>
    <property type="match status" value="1"/>
</dbReference>
<proteinExistence type="predicted"/>
<protein>
    <submittedName>
        <fullName evidence="1">S-formylglutathione hydrolase FrmB</fullName>
    </submittedName>
</protein>
<dbReference type="InterPro" id="IPR029058">
    <property type="entry name" value="AB_hydrolase_fold"/>
</dbReference>
<dbReference type="PANTHER" id="PTHR48098">
    <property type="entry name" value="ENTEROCHELIN ESTERASE-RELATED"/>
    <property type="match status" value="1"/>
</dbReference>